<dbReference type="Proteomes" id="UP000176480">
    <property type="component" value="Unassembled WGS sequence"/>
</dbReference>
<evidence type="ECO:0000256" key="4">
    <source>
        <dbReference type="ARBA" id="ARBA00022984"/>
    </source>
</evidence>
<keyword evidence="2" id="KW-0808">Transferase</keyword>
<evidence type="ECO:0000256" key="5">
    <source>
        <dbReference type="ARBA" id="ARBA00023315"/>
    </source>
</evidence>
<organism evidence="7 8">
    <name type="scientific">Candidatus Roizmanbacteria bacterium RIFCSPLOWO2_01_FULL_41_22</name>
    <dbReference type="NCBI Taxonomy" id="1802067"/>
    <lineage>
        <taxon>Bacteria</taxon>
        <taxon>Candidatus Roizmaniibacteriota</taxon>
    </lineage>
</organism>
<dbReference type="PANTHER" id="PTHR36174">
    <property type="entry name" value="LIPID II:GLYCINE GLYCYLTRANSFERASE"/>
    <property type="match status" value="1"/>
</dbReference>
<accession>A0A1F7J5Z6</accession>
<dbReference type="GO" id="GO:0071555">
    <property type="term" value="P:cell wall organization"/>
    <property type="evidence" value="ECO:0007669"/>
    <property type="project" value="UniProtKB-KW"/>
</dbReference>
<sequence>MLQILPVETQEEWTTFFNQCGSPSFHQAWAWGEFQQNQGYEIERLGLYEDKGLQAIALVVKIRAKRGRFLFVPHGPVSKAQNPQLLLNVYGLLTKHLKKIAHAEGFWFIRLAPSLPATPEHLALFQTLRFRQSPIYMHAETMWALDITKAEDELLADMRKTTRYLIRKAIKDEIKVIEKNDEQSVTDFWEIYQTTFTRENFTPFSRRFISGEFHAFKKSDCSSFLFATPPQKFAQEGQLKYLAGSLVIFTKSTAFYHQGASIHTKFSAPYLLQWEAIRLAKKRGCQTYNFYGIHKPGRTPKTWEGLSLFKKGFGGYQIDYVPTQDYILSPKYYLSYLYERFLNIKRQV</sequence>
<evidence type="ECO:0008006" key="9">
    <source>
        <dbReference type="Google" id="ProtNLM"/>
    </source>
</evidence>
<dbReference type="GO" id="GO:0009252">
    <property type="term" value="P:peptidoglycan biosynthetic process"/>
    <property type="evidence" value="ECO:0007669"/>
    <property type="project" value="UniProtKB-KW"/>
</dbReference>
<dbReference type="SUPFAM" id="SSF55729">
    <property type="entry name" value="Acyl-CoA N-acyltransferases (Nat)"/>
    <property type="match status" value="2"/>
</dbReference>
<dbReference type="Gene3D" id="3.40.630.30">
    <property type="match status" value="2"/>
</dbReference>
<dbReference type="EMBL" id="MGAR01000037">
    <property type="protein sequence ID" value="OGK51019.1"/>
    <property type="molecule type" value="Genomic_DNA"/>
</dbReference>
<dbReference type="PANTHER" id="PTHR36174:SF1">
    <property type="entry name" value="LIPID II:GLYCINE GLYCYLTRANSFERASE"/>
    <property type="match status" value="1"/>
</dbReference>
<evidence type="ECO:0000256" key="1">
    <source>
        <dbReference type="ARBA" id="ARBA00009943"/>
    </source>
</evidence>
<keyword evidence="5" id="KW-0012">Acyltransferase</keyword>
<dbReference type="STRING" id="1802067.A2966_02825"/>
<dbReference type="InterPro" id="IPR050644">
    <property type="entry name" value="PG_Glycine_Bridge_Synth"/>
</dbReference>
<evidence type="ECO:0000256" key="3">
    <source>
        <dbReference type="ARBA" id="ARBA00022960"/>
    </source>
</evidence>
<dbReference type="GO" id="GO:0008360">
    <property type="term" value="P:regulation of cell shape"/>
    <property type="evidence" value="ECO:0007669"/>
    <property type="project" value="UniProtKB-KW"/>
</dbReference>
<comment type="caution">
    <text evidence="7">The sequence shown here is derived from an EMBL/GenBank/DDBJ whole genome shotgun (WGS) entry which is preliminary data.</text>
</comment>
<dbReference type="InterPro" id="IPR003447">
    <property type="entry name" value="FEMABX"/>
</dbReference>
<dbReference type="AlphaFoldDB" id="A0A1F7J5Z6"/>
<dbReference type="PROSITE" id="PS51191">
    <property type="entry name" value="FEMABX"/>
    <property type="match status" value="1"/>
</dbReference>
<proteinExistence type="inferred from homology"/>
<evidence type="ECO:0000256" key="6">
    <source>
        <dbReference type="ARBA" id="ARBA00023316"/>
    </source>
</evidence>
<evidence type="ECO:0000256" key="2">
    <source>
        <dbReference type="ARBA" id="ARBA00022679"/>
    </source>
</evidence>
<comment type="similarity">
    <text evidence="1">Belongs to the FemABX family.</text>
</comment>
<keyword evidence="6" id="KW-0961">Cell wall biogenesis/degradation</keyword>
<reference evidence="7 8" key="1">
    <citation type="journal article" date="2016" name="Nat. Commun.">
        <title>Thousands of microbial genomes shed light on interconnected biogeochemical processes in an aquifer system.</title>
        <authorList>
            <person name="Anantharaman K."/>
            <person name="Brown C.T."/>
            <person name="Hug L.A."/>
            <person name="Sharon I."/>
            <person name="Castelle C.J."/>
            <person name="Probst A.J."/>
            <person name="Thomas B.C."/>
            <person name="Singh A."/>
            <person name="Wilkins M.J."/>
            <person name="Karaoz U."/>
            <person name="Brodie E.L."/>
            <person name="Williams K.H."/>
            <person name="Hubbard S.S."/>
            <person name="Banfield J.F."/>
        </authorList>
    </citation>
    <scope>NUCLEOTIDE SEQUENCE [LARGE SCALE GENOMIC DNA]</scope>
</reference>
<name>A0A1F7J5Z6_9BACT</name>
<evidence type="ECO:0000313" key="8">
    <source>
        <dbReference type="Proteomes" id="UP000176480"/>
    </source>
</evidence>
<keyword evidence="3" id="KW-0133">Cell shape</keyword>
<keyword evidence="4" id="KW-0573">Peptidoglycan synthesis</keyword>
<evidence type="ECO:0000313" key="7">
    <source>
        <dbReference type="EMBL" id="OGK51019.1"/>
    </source>
</evidence>
<gene>
    <name evidence="7" type="ORF">A2966_02825</name>
</gene>
<dbReference type="InterPro" id="IPR016181">
    <property type="entry name" value="Acyl_CoA_acyltransferase"/>
</dbReference>
<dbReference type="GO" id="GO:0016755">
    <property type="term" value="F:aminoacyltransferase activity"/>
    <property type="evidence" value="ECO:0007669"/>
    <property type="project" value="InterPro"/>
</dbReference>
<dbReference type="Pfam" id="PF02388">
    <property type="entry name" value="FemAB"/>
    <property type="match status" value="2"/>
</dbReference>
<protein>
    <recommendedName>
        <fullName evidence="9">BioF2-like acetyltransferase domain-containing protein</fullName>
    </recommendedName>
</protein>